<proteinExistence type="predicted"/>
<feature type="region of interest" description="Disordered" evidence="1">
    <location>
        <begin position="1"/>
        <end position="22"/>
    </location>
</feature>
<accession>A0AAJ1EX29</accession>
<gene>
    <name evidence="2" type="ORF">L0M99_03470</name>
</gene>
<dbReference type="RefSeq" id="WP_238127789.1">
    <property type="nucleotide sequence ID" value="NZ_JAKNHJ010000005.1"/>
</dbReference>
<organism evidence="2 3">
    <name type="scientific">Varibaculum cambriense</name>
    <dbReference type="NCBI Taxonomy" id="184870"/>
    <lineage>
        <taxon>Bacteria</taxon>
        <taxon>Bacillati</taxon>
        <taxon>Actinomycetota</taxon>
        <taxon>Actinomycetes</taxon>
        <taxon>Actinomycetales</taxon>
        <taxon>Actinomycetaceae</taxon>
        <taxon>Varibaculum</taxon>
    </lineage>
</organism>
<dbReference type="EMBL" id="JAKNHJ010000005">
    <property type="protein sequence ID" value="MCG4617559.1"/>
    <property type="molecule type" value="Genomic_DNA"/>
</dbReference>
<protein>
    <submittedName>
        <fullName evidence="2">Uncharacterized protein</fullName>
    </submittedName>
</protein>
<evidence type="ECO:0000313" key="2">
    <source>
        <dbReference type="EMBL" id="MCG4617559.1"/>
    </source>
</evidence>
<dbReference type="AlphaFoldDB" id="A0AAJ1EX29"/>
<name>A0AAJ1EX29_9ACTO</name>
<comment type="caution">
    <text evidence="2">The sequence shown here is derived from an EMBL/GenBank/DDBJ whole genome shotgun (WGS) entry which is preliminary data.</text>
</comment>
<evidence type="ECO:0000313" key="3">
    <source>
        <dbReference type="Proteomes" id="UP001200537"/>
    </source>
</evidence>
<evidence type="ECO:0000256" key="1">
    <source>
        <dbReference type="SAM" id="MobiDB-lite"/>
    </source>
</evidence>
<dbReference type="Proteomes" id="UP001200537">
    <property type="component" value="Unassembled WGS sequence"/>
</dbReference>
<reference evidence="2" key="1">
    <citation type="submission" date="2022-01" db="EMBL/GenBank/DDBJ databases">
        <title>Collection of gut derived symbiotic bacterial strains cultured from healthy donors.</title>
        <authorList>
            <person name="Lin H."/>
            <person name="Kohout C."/>
            <person name="Waligurski E."/>
            <person name="Pamer E.G."/>
        </authorList>
    </citation>
    <scope>NUCLEOTIDE SEQUENCE</scope>
    <source>
        <strain evidence="2">DFI.7.46</strain>
    </source>
</reference>
<sequence length="130" mass="14682">MSEKLLTMETAHARTTDPTTSSLAAETVPVNRHMGYVLAAARELYISPEPFTDADLITYLHMHGWALTEQSVRSRRAEAIRHGWIKVADRDGVSSTGRACRRYRITPAGIEALDRAKTEEEWKAERRRAS</sequence>